<organism evidence="2 3">
    <name type="scientific">Chlorogloeopsis fritschii PCC 6912</name>
    <dbReference type="NCBI Taxonomy" id="211165"/>
    <lineage>
        <taxon>Bacteria</taxon>
        <taxon>Bacillati</taxon>
        <taxon>Cyanobacteriota</taxon>
        <taxon>Cyanophyceae</taxon>
        <taxon>Nostocales</taxon>
        <taxon>Chlorogloeopsidaceae</taxon>
        <taxon>Chlorogloeopsis</taxon>
    </lineage>
</organism>
<feature type="chain" id="PRO_5018622197" description="PEP-CTERM protein-sorting domain-containing protein" evidence="1">
    <location>
        <begin position="35"/>
        <end position="210"/>
    </location>
</feature>
<protein>
    <recommendedName>
        <fullName evidence="4">PEP-CTERM protein-sorting domain-containing protein</fullName>
    </recommendedName>
</protein>
<gene>
    <name evidence="2" type="ORF">PCC6912_11880</name>
</gene>
<sequence>MKLAKTTTAIVKKFSILAATTTAIALGAINSVQAAAVTFEGTLSYGSTQAGVVPGGDNTGNPSEWKFWSFSGNAGDVATVTVRRTVEALDPAFGVWFGTEADTSDYTDIFSDGATTPLVAVGDDDLPPAIPTGLWGDSEATFTLPNSGLYTIAVSSFASDPSTEPLGYNISLQSSEPVPEPFTIAGTLLAGGIGIVLKRKKLQATSNSQG</sequence>
<dbReference type="NCBIfam" id="TIGR02595">
    <property type="entry name" value="PEP_CTERM"/>
    <property type="match status" value="1"/>
</dbReference>
<comment type="caution">
    <text evidence="2">The sequence shown here is derived from an EMBL/GenBank/DDBJ whole genome shotgun (WGS) entry which is preliminary data.</text>
</comment>
<dbReference type="EMBL" id="RSCJ01000003">
    <property type="protein sequence ID" value="RUR85072.1"/>
    <property type="molecule type" value="Genomic_DNA"/>
</dbReference>
<dbReference type="RefSeq" id="WP_016874965.1">
    <property type="nucleotide sequence ID" value="NZ_AJLN01000108.1"/>
</dbReference>
<name>A0A3S0ZWE1_CHLFR</name>
<evidence type="ECO:0008006" key="4">
    <source>
        <dbReference type="Google" id="ProtNLM"/>
    </source>
</evidence>
<evidence type="ECO:0000313" key="2">
    <source>
        <dbReference type="EMBL" id="RUR85072.1"/>
    </source>
</evidence>
<keyword evidence="3" id="KW-1185">Reference proteome</keyword>
<evidence type="ECO:0000256" key="1">
    <source>
        <dbReference type="SAM" id="SignalP"/>
    </source>
</evidence>
<feature type="signal peptide" evidence="1">
    <location>
        <begin position="1"/>
        <end position="34"/>
    </location>
</feature>
<proteinExistence type="predicted"/>
<dbReference type="InterPro" id="IPR013424">
    <property type="entry name" value="Ice-binding_C"/>
</dbReference>
<dbReference type="OrthoDB" id="7052168at2"/>
<dbReference type="NCBIfam" id="TIGR04155">
    <property type="entry name" value="cyano_PEP"/>
    <property type="match status" value="1"/>
</dbReference>
<keyword evidence="1" id="KW-0732">Signal</keyword>
<dbReference type="Gene3D" id="2.60.120.380">
    <property type="match status" value="1"/>
</dbReference>
<accession>A0A3S0ZWE1</accession>
<dbReference type="AlphaFoldDB" id="A0A3S0ZWE1"/>
<dbReference type="InterPro" id="IPR026374">
    <property type="entry name" value="Cyano_PEP"/>
</dbReference>
<reference evidence="2 3" key="1">
    <citation type="journal article" date="2019" name="Genome Biol. Evol.">
        <title>Day and night: Metabolic profiles and evolutionary relationships of six axenic non-marine cyanobacteria.</title>
        <authorList>
            <person name="Will S.E."/>
            <person name="Henke P."/>
            <person name="Boedeker C."/>
            <person name="Huang S."/>
            <person name="Brinkmann H."/>
            <person name="Rohde M."/>
            <person name="Jarek M."/>
            <person name="Friedl T."/>
            <person name="Seufert S."/>
            <person name="Schumacher M."/>
            <person name="Overmann J."/>
            <person name="Neumann-Schaal M."/>
            <person name="Petersen J."/>
        </authorList>
    </citation>
    <scope>NUCLEOTIDE SEQUENCE [LARGE SCALE GENOMIC DNA]</scope>
    <source>
        <strain evidence="2 3">PCC 6912</strain>
    </source>
</reference>
<evidence type="ECO:0000313" key="3">
    <source>
        <dbReference type="Proteomes" id="UP000268857"/>
    </source>
</evidence>
<dbReference type="Proteomes" id="UP000268857">
    <property type="component" value="Unassembled WGS sequence"/>
</dbReference>